<proteinExistence type="predicted"/>
<feature type="region of interest" description="Disordered" evidence="1">
    <location>
        <begin position="1"/>
        <end position="131"/>
    </location>
</feature>
<dbReference type="EMBL" id="LGRX02013181">
    <property type="protein sequence ID" value="KAK3266339.1"/>
    <property type="molecule type" value="Genomic_DNA"/>
</dbReference>
<feature type="compositionally biased region" description="Polar residues" evidence="1">
    <location>
        <begin position="63"/>
        <end position="77"/>
    </location>
</feature>
<evidence type="ECO:0000256" key="1">
    <source>
        <dbReference type="SAM" id="MobiDB-lite"/>
    </source>
</evidence>
<comment type="caution">
    <text evidence="2">The sequence shown here is derived from an EMBL/GenBank/DDBJ whole genome shotgun (WGS) entry which is preliminary data.</text>
</comment>
<name>A0AAE0FUP0_9CHLO</name>
<accession>A0AAE0FUP0</accession>
<protein>
    <submittedName>
        <fullName evidence="2">Uncharacterized protein</fullName>
    </submittedName>
</protein>
<sequence length="289" mass="31209">MPAPQEAAQDAPEGEVQHALQSGHSGGPTPLWSPRTPVTSHTPLGEQRSGHSGGPTPLWSPRTPVTSHTPPGEQQSGHSGGPTPLWSPRTPVTSHTPPGEQQVGNSGGVTPIWSHWQFAPSHAPPGQQQHGYSGGVAPIWSHWQFVPAHAPLGEQRAGHSGGVAPVCPPWQFVPAQAPPMVAPQASMHSSERVKNTHQAPSIDEPPQKKVKQALVASIFHNKDGNCTACERKGYATPEELEVAVNKTRFSQLRDLADRYQTKHMPGDVTFAKWYRCISREHAKPKPEKH</sequence>
<dbReference type="Proteomes" id="UP001190700">
    <property type="component" value="Unassembled WGS sequence"/>
</dbReference>
<feature type="compositionally biased region" description="Low complexity" evidence="1">
    <location>
        <begin position="1"/>
        <end position="11"/>
    </location>
</feature>
<organism evidence="2 3">
    <name type="scientific">Cymbomonas tetramitiformis</name>
    <dbReference type="NCBI Taxonomy" id="36881"/>
    <lineage>
        <taxon>Eukaryota</taxon>
        <taxon>Viridiplantae</taxon>
        <taxon>Chlorophyta</taxon>
        <taxon>Pyramimonadophyceae</taxon>
        <taxon>Pyramimonadales</taxon>
        <taxon>Pyramimonadaceae</taxon>
        <taxon>Cymbomonas</taxon>
    </lineage>
</organism>
<reference evidence="2 3" key="1">
    <citation type="journal article" date="2015" name="Genome Biol. Evol.">
        <title>Comparative Genomics of a Bacterivorous Green Alga Reveals Evolutionary Causalities and Consequences of Phago-Mixotrophic Mode of Nutrition.</title>
        <authorList>
            <person name="Burns J.A."/>
            <person name="Paasch A."/>
            <person name="Narechania A."/>
            <person name="Kim E."/>
        </authorList>
    </citation>
    <scope>NUCLEOTIDE SEQUENCE [LARGE SCALE GENOMIC DNA]</scope>
    <source>
        <strain evidence="2 3">PLY_AMNH</strain>
    </source>
</reference>
<evidence type="ECO:0000313" key="3">
    <source>
        <dbReference type="Proteomes" id="UP001190700"/>
    </source>
</evidence>
<gene>
    <name evidence="2" type="ORF">CYMTET_25031</name>
</gene>
<evidence type="ECO:0000313" key="2">
    <source>
        <dbReference type="EMBL" id="KAK3266339.1"/>
    </source>
</evidence>
<dbReference type="AlphaFoldDB" id="A0AAE0FUP0"/>
<keyword evidence="3" id="KW-1185">Reference proteome</keyword>